<gene>
    <name evidence="5" type="ORF">KDX31_02490</name>
</gene>
<evidence type="ECO:0000256" key="3">
    <source>
        <dbReference type="SAM" id="Phobius"/>
    </source>
</evidence>
<dbReference type="SUPFAM" id="SSF53955">
    <property type="entry name" value="Lysozyme-like"/>
    <property type="match status" value="1"/>
</dbReference>
<accession>A0ABY5GYH4</accession>
<feature type="domain" description="Glycosyl transferase family 51" evidence="4">
    <location>
        <begin position="48"/>
        <end position="202"/>
    </location>
</feature>
<keyword evidence="2" id="KW-0808">Transferase</keyword>
<evidence type="ECO:0000313" key="6">
    <source>
        <dbReference type="Proteomes" id="UP001059950"/>
    </source>
</evidence>
<dbReference type="Proteomes" id="UP001059950">
    <property type="component" value="Chromosome"/>
</dbReference>
<dbReference type="Pfam" id="PF00912">
    <property type="entry name" value="Transgly"/>
    <property type="match status" value="1"/>
</dbReference>
<evidence type="ECO:0000259" key="4">
    <source>
        <dbReference type="Pfam" id="PF00912"/>
    </source>
</evidence>
<name>A0ABY5GYH4_9GAMM</name>
<dbReference type="PANTHER" id="PTHR32282:SF33">
    <property type="entry name" value="PEPTIDOGLYCAN GLYCOSYLTRANSFERASE"/>
    <property type="match status" value="1"/>
</dbReference>
<dbReference type="Gene3D" id="1.10.3810.10">
    <property type="entry name" value="Biosynthetic peptidoglycan transglycosylase-like"/>
    <property type="match status" value="1"/>
</dbReference>
<proteinExistence type="predicted"/>
<feature type="transmembrane region" description="Helical" evidence="3">
    <location>
        <begin position="6"/>
        <end position="26"/>
    </location>
</feature>
<reference evidence="5" key="1">
    <citation type="submission" date="2021-04" db="EMBL/GenBank/DDBJ databases">
        <title>Oceanospirillales bacteria with DddD are important DMSP degraders in coastal seawater.</title>
        <authorList>
            <person name="Liu J."/>
        </authorList>
    </citation>
    <scope>NUCLEOTIDE SEQUENCE</scope>
    <source>
        <strain evidence="5">GY6</strain>
    </source>
</reference>
<dbReference type="InterPro" id="IPR036950">
    <property type="entry name" value="PBP_transglycosylase"/>
</dbReference>
<keyword evidence="3" id="KW-0812">Transmembrane</keyword>
<evidence type="ECO:0000256" key="1">
    <source>
        <dbReference type="ARBA" id="ARBA00004752"/>
    </source>
</evidence>
<dbReference type="EMBL" id="CP073344">
    <property type="protein sequence ID" value="UTW03921.1"/>
    <property type="molecule type" value="Genomic_DNA"/>
</dbReference>
<evidence type="ECO:0000256" key="2">
    <source>
        <dbReference type="ARBA" id="ARBA00022679"/>
    </source>
</evidence>
<comment type="pathway">
    <text evidence="1">Cell wall biogenesis; peptidoglycan biosynthesis.</text>
</comment>
<dbReference type="InterPro" id="IPR023346">
    <property type="entry name" value="Lysozyme-like_dom_sf"/>
</dbReference>
<protein>
    <submittedName>
        <fullName evidence="5">Transglycosylase domain-containing protein</fullName>
    </submittedName>
</protein>
<keyword evidence="6" id="KW-1185">Reference proteome</keyword>
<sequence length="248" mass="28537">MSERTLLRFIYYLLTLPVYFIGYLFLKVGVFNFKEKMRKCIQVVDERNNEIPDVFISYLIAAEDHRSQFHYGIDHIGILRALIRGILIGETQGASTIEQQFVRVVTGDYSYSILRKLKEQILAVLLTKKRSKAEVAKAYLAIAYYGHNCDGAKGIESILRHSLKKASEKQIIVIVSRLKYPKPSTEVSRWKGKVDRRVAYIKNRHKNATNKARQRMLRTAARSVNIHFGLRKRSPKVGAFSSKSRSDV</sequence>
<organism evidence="5 6">
    <name type="scientific">Amphritea atlantica</name>
    <dbReference type="NCBI Taxonomy" id="355243"/>
    <lineage>
        <taxon>Bacteria</taxon>
        <taxon>Pseudomonadati</taxon>
        <taxon>Pseudomonadota</taxon>
        <taxon>Gammaproteobacteria</taxon>
        <taxon>Oceanospirillales</taxon>
        <taxon>Oceanospirillaceae</taxon>
        <taxon>Amphritea</taxon>
    </lineage>
</organism>
<dbReference type="PANTHER" id="PTHR32282">
    <property type="entry name" value="BINDING PROTEIN TRANSPEPTIDASE, PUTATIVE-RELATED"/>
    <property type="match status" value="1"/>
</dbReference>
<evidence type="ECO:0000313" key="5">
    <source>
        <dbReference type="EMBL" id="UTW03921.1"/>
    </source>
</evidence>
<keyword evidence="3" id="KW-1133">Transmembrane helix</keyword>
<dbReference type="InterPro" id="IPR050396">
    <property type="entry name" value="Glycosyltr_51/Transpeptidase"/>
</dbReference>
<keyword evidence="3" id="KW-0472">Membrane</keyword>
<dbReference type="InterPro" id="IPR001264">
    <property type="entry name" value="Glyco_trans_51"/>
</dbReference>